<feature type="region of interest" description="Disordered" evidence="1">
    <location>
        <begin position="141"/>
        <end position="197"/>
    </location>
</feature>
<gene>
    <name evidence="2" type="ORF">GBAR_LOCUS10235</name>
</gene>
<reference evidence="2" key="1">
    <citation type="submission" date="2023-03" db="EMBL/GenBank/DDBJ databases">
        <authorList>
            <person name="Steffen K."/>
            <person name="Cardenas P."/>
        </authorList>
    </citation>
    <scope>NUCLEOTIDE SEQUENCE</scope>
</reference>
<evidence type="ECO:0000313" key="2">
    <source>
        <dbReference type="EMBL" id="CAI8016724.1"/>
    </source>
</evidence>
<protein>
    <submittedName>
        <fullName evidence="2">Uncharacterized protein</fullName>
    </submittedName>
</protein>
<sequence length="197" mass="21897">MCVNLIERFHSVINGYIPSPSPCLVQLCSEMTGELCRMVVTGGRSGVEEGQARELDQTLFLVLELSPLVDELVGELPAPLLWPDCREAGERLAHSINRLLHNISQFHFCEDSEKWPALRQTYFSFLTSLACKISACKASSPASPRDSLPTPHDSMPTPHDSLPTPHDSQMTPCLHHMTPCQAQHPRDSDSQPFPHNC</sequence>
<dbReference type="AlphaFoldDB" id="A0AA35RS35"/>
<proteinExistence type="predicted"/>
<name>A0AA35RS35_GEOBA</name>
<evidence type="ECO:0000313" key="3">
    <source>
        <dbReference type="Proteomes" id="UP001174909"/>
    </source>
</evidence>
<keyword evidence="3" id="KW-1185">Reference proteome</keyword>
<comment type="caution">
    <text evidence="2">The sequence shown here is derived from an EMBL/GenBank/DDBJ whole genome shotgun (WGS) entry which is preliminary data.</text>
</comment>
<evidence type="ECO:0000256" key="1">
    <source>
        <dbReference type="SAM" id="MobiDB-lite"/>
    </source>
</evidence>
<dbReference type="EMBL" id="CASHTH010001553">
    <property type="protein sequence ID" value="CAI8016724.1"/>
    <property type="molecule type" value="Genomic_DNA"/>
</dbReference>
<dbReference type="Proteomes" id="UP001174909">
    <property type="component" value="Unassembled WGS sequence"/>
</dbReference>
<organism evidence="2 3">
    <name type="scientific">Geodia barretti</name>
    <name type="common">Barrett's horny sponge</name>
    <dbReference type="NCBI Taxonomy" id="519541"/>
    <lineage>
        <taxon>Eukaryota</taxon>
        <taxon>Metazoa</taxon>
        <taxon>Porifera</taxon>
        <taxon>Demospongiae</taxon>
        <taxon>Heteroscleromorpha</taxon>
        <taxon>Tetractinellida</taxon>
        <taxon>Astrophorina</taxon>
        <taxon>Geodiidae</taxon>
        <taxon>Geodia</taxon>
    </lineage>
</organism>
<dbReference type="Gene3D" id="1.20.1410.10">
    <property type="entry name" value="I/LWEQ domain"/>
    <property type="match status" value="1"/>
</dbReference>
<accession>A0AA35RS35</accession>